<feature type="compositionally biased region" description="Polar residues" evidence="2">
    <location>
        <begin position="1"/>
        <end position="19"/>
    </location>
</feature>
<comment type="caution">
    <text evidence="3">The sequence shown here is derived from an EMBL/GenBank/DDBJ whole genome shotgun (WGS) entry which is preliminary data.</text>
</comment>
<evidence type="ECO:0000313" key="3">
    <source>
        <dbReference type="EMBL" id="KAK3370230.1"/>
    </source>
</evidence>
<reference evidence="3" key="2">
    <citation type="submission" date="2023-06" db="EMBL/GenBank/DDBJ databases">
        <authorList>
            <consortium name="Lawrence Berkeley National Laboratory"/>
            <person name="Haridas S."/>
            <person name="Hensen N."/>
            <person name="Bonometti L."/>
            <person name="Westerberg I."/>
            <person name="Brannstrom I.O."/>
            <person name="Guillou S."/>
            <person name="Cros-Aarteil S."/>
            <person name="Calhoun S."/>
            <person name="Kuo A."/>
            <person name="Mondo S."/>
            <person name="Pangilinan J."/>
            <person name="Riley R."/>
            <person name="LaButti K."/>
            <person name="Andreopoulos B."/>
            <person name="Lipzen A."/>
            <person name="Chen C."/>
            <person name="Yanf M."/>
            <person name="Daum C."/>
            <person name="Ng V."/>
            <person name="Clum A."/>
            <person name="Steindorff A."/>
            <person name="Ohm R."/>
            <person name="Martin F."/>
            <person name="Silar P."/>
            <person name="Natvig D."/>
            <person name="Lalanne C."/>
            <person name="Gautier V."/>
            <person name="Ament-velasquez S.L."/>
            <person name="Kruys A."/>
            <person name="Hutchinson M.I."/>
            <person name="Powell A.J."/>
            <person name="Barry K."/>
            <person name="Miller A.N."/>
            <person name="Grigoriev I.V."/>
            <person name="Debuchy R."/>
            <person name="Gladieux P."/>
            <person name="Thoren M.H."/>
            <person name="Johannesson H."/>
        </authorList>
    </citation>
    <scope>NUCLEOTIDE SEQUENCE</scope>
    <source>
        <strain evidence="3">CBS 232.78</strain>
    </source>
</reference>
<evidence type="ECO:0000256" key="2">
    <source>
        <dbReference type="SAM" id="MobiDB-lite"/>
    </source>
</evidence>
<keyword evidence="4" id="KW-1185">Reference proteome</keyword>
<dbReference type="Pfam" id="PF08202">
    <property type="entry name" value="MIS13"/>
    <property type="match status" value="1"/>
</dbReference>
<dbReference type="GO" id="GO:0051301">
    <property type="term" value="P:cell division"/>
    <property type="evidence" value="ECO:0007669"/>
    <property type="project" value="InterPro"/>
</dbReference>
<dbReference type="PANTHER" id="PTHR14778">
    <property type="entry name" value="KINETOCHORE-ASSOCIATED PROTEIN DSN1 HOMOLOG"/>
    <property type="match status" value="1"/>
</dbReference>
<dbReference type="Proteomes" id="UP001285441">
    <property type="component" value="Unassembled WGS sequence"/>
</dbReference>
<dbReference type="GO" id="GO:0007059">
    <property type="term" value="P:chromosome segregation"/>
    <property type="evidence" value="ECO:0007669"/>
    <property type="project" value="InterPro"/>
</dbReference>
<gene>
    <name evidence="3" type="ORF">B0H63DRAFT_311206</name>
</gene>
<dbReference type="AlphaFoldDB" id="A0AAE0N4R8"/>
<feature type="region of interest" description="Disordered" evidence="2">
    <location>
        <begin position="1"/>
        <end position="271"/>
    </location>
</feature>
<proteinExistence type="predicted"/>
<evidence type="ECO:0000313" key="4">
    <source>
        <dbReference type="Proteomes" id="UP001285441"/>
    </source>
</evidence>
<dbReference type="GO" id="GO:0000444">
    <property type="term" value="C:MIS12/MIND type complex"/>
    <property type="evidence" value="ECO:0007669"/>
    <property type="project" value="InterPro"/>
</dbReference>
<evidence type="ECO:0000256" key="1">
    <source>
        <dbReference type="SAM" id="Coils"/>
    </source>
</evidence>
<feature type="compositionally biased region" description="Low complexity" evidence="2">
    <location>
        <begin position="92"/>
        <end position="102"/>
    </location>
</feature>
<accession>A0AAE0N4R8</accession>
<dbReference type="InterPro" id="IPR013218">
    <property type="entry name" value="Dsn1/Mis13"/>
</dbReference>
<name>A0AAE0N4R8_9PEZI</name>
<organism evidence="3 4">
    <name type="scientific">Podospora didyma</name>
    <dbReference type="NCBI Taxonomy" id="330526"/>
    <lineage>
        <taxon>Eukaryota</taxon>
        <taxon>Fungi</taxon>
        <taxon>Dikarya</taxon>
        <taxon>Ascomycota</taxon>
        <taxon>Pezizomycotina</taxon>
        <taxon>Sordariomycetes</taxon>
        <taxon>Sordariomycetidae</taxon>
        <taxon>Sordariales</taxon>
        <taxon>Podosporaceae</taxon>
        <taxon>Podospora</taxon>
    </lineage>
</organism>
<dbReference type="PANTHER" id="PTHR14778:SF2">
    <property type="entry name" value="KINETOCHORE-ASSOCIATED PROTEIN DSN1 HOMOLOG"/>
    <property type="match status" value="1"/>
</dbReference>
<keyword evidence="1" id="KW-0175">Coiled coil</keyword>
<feature type="coiled-coil region" evidence="1">
    <location>
        <begin position="377"/>
        <end position="404"/>
    </location>
</feature>
<reference evidence="3" key="1">
    <citation type="journal article" date="2023" name="Mol. Phylogenet. Evol.">
        <title>Genome-scale phylogeny and comparative genomics of the fungal order Sordariales.</title>
        <authorList>
            <person name="Hensen N."/>
            <person name="Bonometti L."/>
            <person name="Westerberg I."/>
            <person name="Brannstrom I.O."/>
            <person name="Guillou S."/>
            <person name="Cros-Aarteil S."/>
            <person name="Calhoun S."/>
            <person name="Haridas S."/>
            <person name="Kuo A."/>
            <person name="Mondo S."/>
            <person name="Pangilinan J."/>
            <person name="Riley R."/>
            <person name="LaButti K."/>
            <person name="Andreopoulos B."/>
            <person name="Lipzen A."/>
            <person name="Chen C."/>
            <person name="Yan M."/>
            <person name="Daum C."/>
            <person name="Ng V."/>
            <person name="Clum A."/>
            <person name="Steindorff A."/>
            <person name="Ohm R.A."/>
            <person name="Martin F."/>
            <person name="Silar P."/>
            <person name="Natvig D.O."/>
            <person name="Lalanne C."/>
            <person name="Gautier V."/>
            <person name="Ament-Velasquez S.L."/>
            <person name="Kruys A."/>
            <person name="Hutchinson M.I."/>
            <person name="Powell A.J."/>
            <person name="Barry K."/>
            <person name="Miller A.N."/>
            <person name="Grigoriev I.V."/>
            <person name="Debuchy R."/>
            <person name="Gladieux P."/>
            <person name="Hiltunen Thoren M."/>
            <person name="Johannesson H."/>
        </authorList>
    </citation>
    <scope>NUCLEOTIDE SEQUENCE</scope>
    <source>
        <strain evidence="3">CBS 232.78</strain>
    </source>
</reference>
<feature type="compositionally biased region" description="Low complexity" evidence="2">
    <location>
        <begin position="177"/>
        <end position="189"/>
    </location>
</feature>
<dbReference type="EMBL" id="JAULSW010000009">
    <property type="protein sequence ID" value="KAK3370230.1"/>
    <property type="molecule type" value="Genomic_DNA"/>
</dbReference>
<protein>
    <submittedName>
        <fullName evidence="3">Mis12-Mtw1 protein family-domain-containing protein</fullName>
    </submittedName>
</protein>
<sequence length="540" mass="59770">MTTLVRTRQPLQVLSMSNQPERRYSKRLASTSVYDEQDGDFLFTRGTKRAKIAPSDPEPELEPQQLAPPKRTAGRPPKAGAKRRASPPPVTTPQAQTAAPLPRRTGRRTSNQAAAPAPQPPPPSAAPKQPVQNEELVVPKTRGRRKARDSEDTRPPQSDGPVAQVNGRGRKAVGRHQLQQQQQQLQQQKQRFDEDDDDDRPELMGGPGTPVDASQRKRGTTAESVERGESLESRQIALPFSDTPIINRNKELRRKGGASGGRRSSVGMRGRRASSLIDNGHSALPHREVDPAEFYKHISAEGLSEPRRMKQLLIWCGERALSEKPPHGKHGSSAVLGARAIQDQLLKDFGSRSEFSDWFSREDAPKLPVVLKPNPKNIEHDAKIEEKEAKIKRLKEEKKAWQALAKPIAEVEPLYPDDDPRKAPLPDDSLLDEEEAKILAALTDPDTAFGSFKRQTRARLQNVQAALEFMVDHLADSVHKLDQRVRTAGREAEAVLGVSAARLKEREEREKKTIGTKELPTMEVLRSLGRILPPDGGGGG</sequence>